<proteinExistence type="predicted"/>
<organism evidence="1 2">
    <name type="scientific">Erythrobacter crassostreae</name>
    <dbReference type="NCBI Taxonomy" id="2828328"/>
    <lineage>
        <taxon>Bacteria</taxon>
        <taxon>Pseudomonadati</taxon>
        <taxon>Pseudomonadota</taxon>
        <taxon>Alphaproteobacteria</taxon>
        <taxon>Sphingomonadales</taxon>
        <taxon>Erythrobacteraceae</taxon>
        <taxon>Erythrobacter/Porphyrobacter group</taxon>
        <taxon>Erythrobacter</taxon>
    </lineage>
</organism>
<comment type="caution">
    <text evidence="1">The sequence shown here is derived from an EMBL/GenBank/DDBJ whole genome shotgun (WGS) entry which is preliminary data.</text>
</comment>
<evidence type="ECO:0000313" key="2">
    <source>
        <dbReference type="Proteomes" id="UP001138681"/>
    </source>
</evidence>
<reference evidence="1" key="1">
    <citation type="submission" date="2021-04" db="EMBL/GenBank/DDBJ databases">
        <authorList>
            <person name="Pira H."/>
            <person name="Risdian C."/>
            <person name="Wink J."/>
        </authorList>
    </citation>
    <scope>NUCLEOTIDE SEQUENCE</scope>
    <source>
        <strain evidence="1">WH158</strain>
    </source>
</reference>
<dbReference type="PROSITE" id="PS51257">
    <property type="entry name" value="PROKAR_LIPOPROTEIN"/>
    <property type="match status" value="1"/>
</dbReference>
<sequence>MMKNLNIVRLILALAVGLIACLFVALQTFSMISTKAQPDTAAWLFPINGAAIERAAFDDFSQRASETGEPREAALAVREEALQALRHDPTAVKAHVLIAMAQEKGEKRDALALAASKLNRRDLALQGVMLQVYLEKDDSPRAVQTLDQILRVHPSYSADFFPILGEALRDDQGPTTFARYIDGTSPWHTDFFANYAVREEPLLANVAKLRMERELADERFDQQLIRRLAETGRAEEAQDLFFAIAGADEDTSTNGTLDWTARFPPFHWQFVDQPDLRGQASTDETQLEIYARTGNGGVIAQRIVAPPQGPFAIELALLDATAGRKESVRLRLQCPGDPAPFFVEPLDKGQNRFTFESKPNCSQMLLTIFARAFSGEPTLNASLSKITIQDN</sequence>
<keyword evidence="2" id="KW-1185">Reference proteome</keyword>
<name>A0A9X1F1C0_9SPHN</name>
<dbReference type="EMBL" id="JAGSPC010000001">
    <property type="protein sequence ID" value="MBV7258507.1"/>
    <property type="molecule type" value="Genomic_DNA"/>
</dbReference>
<protein>
    <submittedName>
        <fullName evidence="1">Uncharacterized protein</fullName>
    </submittedName>
</protein>
<dbReference type="RefSeq" id="WP_218403818.1">
    <property type="nucleotide sequence ID" value="NZ_JAGSPC010000001.1"/>
</dbReference>
<gene>
    <name evidence="1" type="ORF">KCG46_02825</name>
</gene>
<dbReference type="AlphaFoldDB" id="A0A9X1F1C0"/>
<accession>A0A9X1F1C0</accession>
<evidence type="ECO:0000313" key="1">
    <source>
        <dbReference type="EMBL" id="MBV7258507.1"/>
    </source>
</evidence>
<dbReference type="Proteomes" id="UP001138681">
    <property type="component" value="Unassembled WGS sequence"/>
</dbReference>